<gene>
    <name evidence="9" type="ORF">MUB46_10180</name>
</gene>
<dbReference type="Pfam" id="PF03734">
    <property type="entry name" value="YkuD"/>
    <property type="match status" value="1"/>
</dbReference>
<keyword evidence="4 7" id="KW-0133">Cell shape</keyword>
<keyword evidence="3" id="KW-0808">Transferase</keyword>
<dbReference type="GO" id="GO:0008360">
    <property type="term" value="P:regulation of cell shape"/>
    <property type="evidence" value="ECO:0007669"/>
    <property type="project" value="UniProtKB-UniRule"/>
</dbReference>
<evidence type="ECO:0000259" key="8">
    <source>
        <dbReference type="PROSITE" id="PS52029"/>
    </source>
</evidence>
<keyword evidence="10" id="KW-1185">Reference proteome</keyword>
<reference evidence="9 10" key="1">
    <citation type="submission" date="2022-04" db="EMBL/GenBank/DDBJ databases">
        <authorList>
            <person name="Ye Y.-Q."/>
            <person name="Du Z.-J."/>
        </authorList>
    </citation>
    <scope>NUCLEOTIDE SEQUENCE [LARGE SCALE GENOMIC DNA]</scope>
    <source>
        <strain evidence="9 10">A6E488</strain>
    </source>
</reference>
<dbReference type="PROSITE" id="PS52029">
    <property type="entry name" value="LD_TPASE"/>
    <property type="match status" value="1"/>
</dbReference>
<accession>A0AAW5QW95</accession>
<evidence type="ECO:0000256" key="7">
    <source>
        <dbReference type="PROSITE-ProRule" id="PRU01373"/>
    </source>
</evidence>
<evidence type="ECO:0000256" key="1">
    <source>
        <dbReference type="ARBA" id="ARBA00004752"/>
    </source>
</evidence>
<dbReference type="PANTHER" id="PTHR38589:SF1">
    <property type="entry name" value="BLR0621 PROTEIN"/>
    <property type="match status" value="1"/>
</dbReference>
<dbReference type="GO" id="GO:0009252">
    <property type="term" value="P:peptidoglycan biosynthetic process"/>
    <property type="evidence" value="ECO:0007669"/>
    <property type="project" value="UniProtKB-KW"/>
</dbReference>
<comment type="similarity">
    <text evidence="2">Belongs to the YkuD family.</text>
</comment>
<evidence type="ECO:0000256" key="3">
    <source>
        <dbReference type="ARBA" id="ARBA00022679"/>
    </source>
</evidence>
<feature type="domain" description="L,D-TPase catalytic" evidence="8">
    <location>
        <begin position="1"/>
        <end position="168"/>
    </location>
</feature>
<dbReference type="AlphaFoldDB" id="A0AAW5QW95"/>
<comment type="pathway">
    <text evidence="1 7">Cell wall biogenesis; peptidoglycan biosynthesis.</text>
</comment>
<dbReference type="CDD" id="cd16913">
    <property type="entry name" value="YkuD_like"/>
    <property type="match status" value="1"/>
</dbReference>
<comment type="caution">
    <text evidence="9">The sequence shown here is derived from an EMBL/GenBank/DDBJ whole genome shotgun (WGS) entry which is preliminary data.</text>
</comment>
<evidence type="ECO:0000313" key="10">
    <source>
        <dbReference type="Proteomes" id="UP001320898"/>
    </source>
</evidence>
<organism evidence="9 10">
    <name type="scientific">Microbaculum marinisediminis</name>
    <dbReference type="NCBI Taxonomy" id="2931392"/>
    <lineage>
        <taxon>Bacteria</taxon>
        <taxon>Pseudomonadati</taxon>
        <taxon>Pseudomonadota</taxon>
        <taxon>Alphaproteobacteria</taxon>
        <taxon>Hyphomicrobiales</taxon>
        <taxon>Tepidamorphaceae</taxon>
        <taxon>Microbaculum</taxon>
    </lineage>
</organism>
<feature type="active site" description="Proton donor/acceptor" evidence="7">
    <location>
        <position position="132"/>
    </location>
</feature>
<dbReference type="GO" id="GO:0071555">
    <property type="term" value="P:cell wall organization"/>
    <property type="evidence" value="ECO:0007669"/>
    <property type="project" value="UniProtKB-UniRule"/>
</dbReference>
<dbReference type="Proteomes" id="UP001320898">
    <property type="component" value="Unassembled WGS sequence"/>
</dbReference>
<protein>
    <submittedName>
        <fullName evidence="9">L,D-transpeptidase family protein</fullName>
    </submittedName>
</protein>
<evidence type="ECO:0000256" key="4">
    <source>
        <dbReference type="ARBA" id="ARBA00022960"/>
    </source>
</evidence>
<dbReference type="GO" id="GO:0016740">
    <property type="term" value="F:transferase activity"/>
    <property type="evidence" value="ECO:0007669"/>
    <property type="project" value="UniProtKB-KW"/>
</dbReference>
<feature type="active site" description="Nucleophile" evidence="7">
    <location>
        <position position="144"/>
    </location>
</feature>
<dbReference type="InterPro" id="IPR038063">
    <property type="entry name" value="Transpep_catalytic_dom"/>
</dbReference>
<dbReference type="GO" id="GO:0004180">
    <property type="term" value="F:carboxypeptidase activity"/>
    <property type="evidence" value="ECO:0007669"/>
    <property type="project" value="UniProtKB-ARBA"/>
</dbReference>
<sequence>MRVHKTGPDRHAGLLSTDGLAIPCALGRGGITTTKREGDGASPRGEFPLRKLYFRPDRGPVPPTGLDIETITPDLGWCDDPQSGFYNRPVLLPFAARHERMWRDDHLYDLVIVIGHNDAPPRKGFGSAIFMHLAKPGFRPTEGCVALRRADMIRLLPRLGPETVIAIG</sequence>
<dbReference type="PANTHER" id="PTHR38589">
    <property type="entry name" value="BLR0621 PROTEIN"/>
    <property type="match status" value="1"/>
</dbReference>
<dbReference type="InterPro" id="IPR005490">
    <property type="entry name" value="LD_TPept_cat_dom"/>
</dbReference>
<dbReference type="SUPFAM" id="SSF141523">
    <property type="entry name" value="L,D-transpeptidase catalytic domain-like"/>
    <property type="match status" value="1"/>
</dbReference>
<dbReference type="EMBL" id="JALIDZ010000004">
    <property type="protein sequence ID" value="MCT8972225.1"/>
    <property type="molecule type" value="Genomic_DNA"/>
</dbReference>
<evidence type="ECO:0000313" key="9">
    <source>
        <dbReference type="EMBL" id="MCT8972225.1"/>
    </source>
</evidence>
<keyword evidence="6 7" id="KW-0961">Cell wall biogenesis/degradation</keyword>
<evidence type="ECO:0000256" key="5">
    <source>
        <dbReference type="ARBA" id="ARBA00022984"/>
    </source>
</evidence>
<name>A0AAW5QW95_9HYPH</name>
<proteinExistence type="inferred from homology"/>
<evidence type="ECO:0000256" key="6">
    <source>
        <dbReference type="ARBA" id="ARBA00023316"/>
    </source>
</evidence>
<keyword evidence="5 7" id="KW-0573">Peptidoglycan synthesis</keyword>
<evidence type="ECO:0000256" key="2">
    <source>
        <dbReference type="ARBA" id="ARBA00005992"/>
    </source>
</evidence>